<evidence type="ECO:0000313" key="1">
    <source>
        <dbReference type="EMBL" id="GIY32177.1"/>
    </source>
</evidence>
<evidence type="ECO:0000313" key="2">
    <source>
        <dbReference type="Proteomes" id="UP001054837"/>
    </source>
</evidence>
<reference evidence="1 2" key="1">
    <citation type="submission" date="2021-06" db="EMBL/GenBank/DDBJ databases">
        <title>Caerostris darwini draft genome.</title>
        <authorList>
            <person name="Kono N."/>
            <person name="Arakawa K."/>
        </authorList>
    </citation>
    <scope>NUCLEOTIDE SEQUENCE [LARGE SCALE GENOMIC DNA]</scope>
</reference>
<sequence>MSLHSSGKEFPPAQKILQEILRPHQAGVGLINFECSCYNIPGGDFNQQRDFEQKMLFLEIKNSFSAVVNMAGKKERREVLGDDNRVS</sequence>
<dbReference type="Proteomes" id="UP001054837">
    <property type="component" value="Unassembled WGS sequence"/>
</dbReference>
<dbReference type="EMBL" id="BPLQ01007752">
    <property type="protein sequence ID" value="GIY32177.1"/>
    <property type="molecule type" value="Genomic_DNA"/>
</dbReference>
<keyword evidence="2" id="KW-1185">Reference proteome</keyword>
<name>A0AAV4SIZ7_9ARAC</name>
<comment type="caution">
    <text evidence="1">The sequence shown here is derived from an EMBL/GenBank/DDBJ whole genome shotgun (WGS) entry which is preliminary data.</text>
</comment>
<proteinExistence type="predicted"/>
<accession>A0AAV4SIZ7</accession>
<dbReference type="AlphaFoldDB" id="A0AAV4SIZ7"/>
<gene>
    <name evidence="1" type="ORF">CDAR_7141</name>
</gene>
<organism evidence="1 2">
    <name type="scientific">Caerostris darwini</name>
    <dbReference type="NCBI Taxonomy" id="1538125"/>
    <lineage>
        <taxon>Eukaryota</taxon>
        <taxon>Metazoa</taxon>
        <taxon>Ecdysozoa</taxon>
        <taxon>Arthropoda</taxon>
        <taxon>Chelicerata</taxon>
        <taxon>Arachnida</taxon>
        <taxon>Araneae</taxon>
        <taxon>Araneomorphae</taxon>
        <taxon>Entelegynae</taxon>
        <taxon>Araneoidea</taxon>
        <taxon>Araneidae</taxon>
        <taxon>Caerostris</taxon>
    </lineage>
</organism>
<protein>
    <submittedName>
        <fullName evidence="1">Uncharacterized protein</fullName>
    </submittedName>
</protein>